<dbReference type="EMBL" id="BOOF01000043">
    <property type="protein sequence ID" value="GIH65732.1"/>
    <property type="molecule type" value="Genomic_DNA"/>
</dbReference>
<dbReference type="PANTHER" id="PTHR35010:SF2">
    <property type="entry name" value="BLL4672 PROTEIN"/>
    <property type="match status" value="1"/>
</dbReference>
<dbReference type="Pfam" id="PF13560">
    <property type="entry name" value="HTH_31"/>
    <property type="match status" value="1"/>
</dbReference>
<protein>
    <submittedName>
        <fullName evidence="2">DNA-binding protein</fullName>
    </submittedName>
</protein>
<feature type="domain" description="HTH cro/C1-type" evidence="1">
    <location>
        <begin position="27"/>
        <end position="99"/>
    </location>
</feature>
<dbReference type="SUPFAM" id="SSF47413">
    <property type="entry name" value="lambda repressor-like DNA-binding domains"/>
    <property type="match status" value="1"/>
</dbReference>
<comment type="caution">
    <text evidence="2">The sequence shown here is derived from an EMBL/GenBank/DDBJ whole genome shotgun (WGS) entry which is preliminary data.</text>
</comment>
<accession>A0ABQ4GWD4</accession>
<dbReference type="InterPro" id="IPR010982">
    <property type="entry name" value="Lambda_DNA-bd_dom_sf"/>
</dbReference>
<gene>
    <name evidence="2" type="ORF">Msi02_65490</name>
</gene>
<dbReference type="RefSeq" id="WP_204051705.1">
    <property type="nucleotide sequence ID" value="NZ_BOOF01000043.1"/>
</dbReference>
<reference evidence="2 3" key="1">
    <citation type="submission" date="2021-01" db="EMBL/GenBank/DDBJ databases">
        <title>Whole genome shotgun sequence of Microbispora siamensis NBRC 104113.</title>
        <authorList>
            <person name="Komaki H."/>
            <person name="Tamura T."/>
        </authorList>
    </citation>
    <scope>NUCLEOTIDE SEQUENCE [LARGE SCALE GENOMIC DNA]</scope>
    <source>
        <strain evidence="2 3">NBRC 104113</strain>
    </source>
</reference>
<proteinExistence type="predicted"/>
<dbReference type="SMART" id="SM00530">
    <property type="entry name" value="HTH_XRE"/>
    <property type="match status" value="1"/>
</dbReference>
<evidence type="ECO:0000313" key="2">
    <source>
        <dbReference type="EMBL" id="GIH65732.1"/>
    </source>
</evidence>
<dbReference type="PANTHER" id="PTHR35010">
    <property type="entry name" value="BLL4672 PROTEIN-RELATED"/>
    <property type="match status" value="1"/>
</dbReference>
<evidence type="ECO:0000313" key="3">
    <source>
        <dbReference type="Proteomes" id="UP000660454"/>
    </source>
</evidence>
<dbReference type="GO" id="GO:0003677">
    <property type="term" value="F:DNA binding"/>
    <property type="evidence" value="ECO:0007669"/>
    <property type="project" value="UniProtKB-KW"/>
</dbReference>
<dbReference type="CDD" id="cd00093">
    <property type="entry name" value="HTH_XRE"/>
    <property type="match status" value="1"/>
</dbReference>
<dbReference type="Gene3D" id="3.30.450.180">
    <property type="match status" value="1"/>
</dbReference>
<sequence length="293" mass="32543">MTVTSPGIGPGARRDADAARRQELGAFLRSRRDRLAPEAVGLPSTGRRRAPGLRREEVAQLAGVGVTWYTWLEQGRPINVSAQVIDAVARALRLDNDEVGHLFTLAGLPAPTVVSEDEVIAASLSAILDGLDPLPAYAVSARYDLLAWNRSCATLMGDFARLPPHRRNMLWLLFVERSIRELVGGYDTETGTQCVARFRRNFAAHVGDPAWQALVDELYGRSEEFRRLWDRHDVASNSSKIKNFRHPVVGRLRLASTTLWLADQPGARLVVYNPVDSRGRDLLERLTYLTVAP</sequence>
<dbReference type="InterPro" id="IPR001387">
    <property type="entry name" value="Cro/C1-type_HTH"/>
</dbReference>
<dbReference type="InterPro" id="IPR041413">
    <property type="entry name" value="MLTR_LBD"/>
</dbReference>
<keyword evidence="3" id="KW-1185">Reference proteome</keyword>
<evidence type="ECO:0000259" key="1">
    <source>
        <dbReference type="SMART" id="SM00530"/>
    </source>
</evidence>
<name>A0ABQ4GWD4_9ACTN</name>
<organism evidence="2 3">
    <name type="scientific">Microbispora siamensis</name>
    <dbReference type="NCBI Taxonomy" id="564413"/>
    <lineage>
        <taxon>Bacteria</taxon>
        <taxon>Bacillati</taxon>
        <taxon>Actinomycetota</taxon>
        <taxon>Actinomycetes</taxon>
        <taxon>Streptosporangiales</taxon>
        <taxon>Streptosporangiaceae</taxon>
        <taxon>Microbispora</taxon>
    </lineage>
</organism>
<dbReference type="Pfam" id="PF17765">
    <property type="entry name" value="MLTR_LBD"/>
    <property type="match status" value="1"/>
</dbReference>
<dbReference type="Gene3D" id="1.10.260.40">
    <property type="entry name" value="lambda repressor-like DNA-binding domains"/>
    <property type="match status" value="1"/>
</dbReference>
<dbReference type="Proteomes" id="UP000660454">
    <property type="component" value="Unassembled WGS sequence"/>
</dbReference>
<keyword evidence="2" id="KW-0238">DNA-binding</keyword>